<gene>
    <name evidence="2" type="ORF">QF030_000617</name>
</gene>
<protein>
    <submittedName>
        <fullName evidence="2">Uncharacterized protein</fullName>
    </submittedName>
</protein>
<evidence type="ECO:0000256" key="1">
    <source>
        <dbReference type="SAM" id="MobiDB-lite"/>
    </source>
</evidence>
<evidence type="ECO:0000313" key="3">
    <source>
        <dbReference type="Proteomes" id="UP001230654"/>
    </source>
</evidence>
<feature type="region of interest" description="Disordered" evidence="1">
    <location>
        <begin position="1"/>
        <end position="29"/>
    </location>
</feature>
<dbReference type="RefSeq" id="WP_307161064.1">
    <property type="nucleotide sequence ID" value="NZ_JAUSWV010000002.1"/>
</dbReference>
<organism evidence="2 3">
    <name type="scientific">Streptomyces rishiriensis</name>
    <dbReference type="NCBI Taxonomy" id="68264"/>
    <lineage>
        <taxon>Bacteria</taxon>
        <taxon>Bacillati</taxon>
        <taxon>Actinomycetota</taxon>
        <taxon>Actinomycetes</taxon>
        <taxon>Kitasatosporales</taxon>
        <taxon>Streptomycetaceae</taxon>
        <taxon>Streptomyces</taxon>
    </lineage>
</organism>
<accession>A0ABU0NH58</accession>
<name>A0ABU0NH58_STRRH</name>
<evidence type="ECO:0000313" key="2">
    <source>
        <dbReference type="EMBL" id="MDQ0578439.1"/>
    </source>
</evidence>
<keyword evidence="3" id="KW-1185">Reference proteome</keyword>
<comment type="caution">
    <text evidence="2">The sequence shown here is derived from an EMBL/GenBank/DDBJ whole genome shotgun (WGS) entry which is preliminary data.</text>
</comment>
<dbReference type="EMBL" id="JAUSWV010000002">
    <property type="protein sequence ID" value="MDQ0578439.1"/>
    <property type="molecule type" value="Genomic_DNA"/>
</dbReference>
<reference evidence="2 3" key="1">
    <citation type="submission" date="2023-07" db="EMBL/GenBank/DDBJ databases">
        <title>Comparative genomics of wheat-associated soil bacteria to identify genetic determinants of phenazine resistance.</title>
        <authorList>
            <person name="Mouncey N."/>
        </authorList>
    </citation>
    <scope>NUCLEOTIDE SEQUENCE [LARGE SCALE GENOMIC DNA]</scope>
    <source>
        <strain evidence="2 3">B2I6</strain>
    </source>
</reference>
<dbReference type="Proteomes" id="UP001230654">
    <property type="component" value="Unassembled WGS sequence"/>
</dbReference>
<proteinExistence type="predicted"/>
<sequence length="136" mass="14877">MKITSRWAWSSSSPVPAERVSRHRRSGLTTPLKDDGLILAMRAEARGAAPQADPRAGIRTMGLDDFLTCRIPGTEVHLGMSRKLFAACKRLHEEDLVIARRSPGLRAENISDQEFSSIGQKRLRFSSTGGAFTGVA</sequence>